<dbReference type="AlphaFoldDB" id="A0A0G0QJT2"/>
<gene>
    <name evidence="1" type="ORF">UT75_C0007G0047</name>
</gene>
<dbReference type="Gene3D" id="3.30.590.20">
    <property type="match status" value="1"/>
</dbReference>
<evidence type="ECO:0000313" key="1">
    <source>
        <dbReference type="EMBL" id="KKR40599.1"/>
    </source>
</evidence>
<dbReference type="InterPro" id="IPR014746">
    <property type="entry name" value="Gln_synth/guanido_kin_cat_dom"/>
</dbReference>
<dbReference type="Proteomes" id="UP000034072">
    <property type="component" value="Unassembled WGS sequence"/>
</dbReference>
<dbReference type="SUPFAM" id="SSF55931">
    <property type="entry name" value="Glutamine synthetase/guanido kinase"/>
    <property type="match status" value="1"/>
</dbReference>
<dbReference type="PANTHER" id="PTHR36510">
    <property type="entry name" value="GLUTAMATE--CYSTEINE LIGASE 2-RELATED"/>
    <property type="match status" value="1"/>
</dbReference>
<accession>A0A0G0QJT2</accession>
<dbReference type="InterPro" id="IPR050141">
    <property type="entry name" value="GCL_type2/YbdK_subfam"/>
</dbReference>
<evidence type="ECO:0000313" key="2">
    <source>
        <dbReference type="Proteomes" id="UP000034072"/>
    </source>
</evidence>
<dbReference type="EMBL" id="LBXZ01000007">
    <property type="protein sequence ID" value="KKR40599.1"/>
    <property type="molecule type" value="Genomic_DNA"/>
</dbReference>
<reference evidence="1 2" key="1">
    <citation type="journal article" date="2015" name="Nature">
        <title>rRNA introns, odd ribosomes, and small enigmatic genomes across a large radiation of phyla.</title>
        <authorList>
            <person name="Brown C.T."/>
            <person name="Hug L.A."/>
            <person name="Thomas B.C."/>
            <person name="Sharon I."/>
            <person name="Castelle C.J."/>
            <person name="Singh A."/>
            <person name="Wilkins M.J."/>
            <person name="Williams K.H."/>
            <person name="Banfield J.F."/>
        </authorList>
    </citation>
    <scope>NUCLEOTIDE SEQUENCE [LARGE SCALE GENOMIC DNA]</scope>
</reference>
<name>A0A0G0QJT2_9BACT</name>
<dbReference type="PANTHER" id="PTHR36510:SF3">
    <property type="entry name" value="CONSERVED PROTEIN"/>
    <property type="match status" value="1"/>
</dbReference>
<dbReference type="GO" id="GO:0016879">
    <property type="term" value="F:ligase activity, forming carbon-nitrogen bonds"/>
    <property type="evidence" value="ECO:0007669"/>
    <property type="project" value="TreeGrafter"/>
</dbReference>
<dbReference type="InterPro" id="IPR006336">
    <property type="entry name" value="GCS2"/>
</dbReference>
<protein>
    <submittedName>
        <fullName evidence="1">Gamma-glutamylcysteine synthetase</fullName>
    </submittedName>
</protein>
<proteinExistence type="predicted"/>
<sequence length="464" mass="51982">MSKHEKEMRESFDIQAKSLLESGDRFVKIAGGAKVGLESELAVHARLSDEELVKRRDAIIADNIDFADFELGASQVEIRTPPIDLLSSNGVVMLRDVYEKRFTNVLESARRNKVGILRVGANPFLPTIGTPRTDKPKYRLVPDFYNQHRNPNLDTIIGFGKGRVDIGDAAIVSLFQSFQVNLEASSLDDVCDKMNRSLAIAPYLLAFSGNARYLSRQDTKIQDARMMSWEVSHNDRAFQDTRLQDLRIISWEKSFDVRPGKSEDWSNELRVGLPGRYFRDMAGYLKRAGTFPFILHAPESALAISIGMTWLDARAKFIGDSAIVELRLPSTQPTIEEEMLLTLLYVGRLHYSQMSGERLLPINMVRENRLSAMLYGLKRPMWFLDKDGNSIKLPARTGIEAEIELAMSGLDQLGLLPALNVELLDSLFDVGSPSDRLGKLLDPIDSISIGDMEDALSATKMLVV</sequence>
<organism evidence="1 2">
    <name type="scientific">Candidatus Yanofskybacteria bacterium GW2011_GWE2_40_11</name>
    <dbReference type="NCBI Taxonomy" id="1619033"/>
    <lineage>
        <taxon>Bacteria</taxon>
        <taxon>Candidatus Yanofskyibacteriota</taxon>
    </lineage>
</organism>
<comment type="caution">
    <text evidence="1">The sequence shown here is derived from an EMBL/GenBank/DDBJ whole genome shotgun (WGS) entry which is preliminary data.</text>
</comment>
<dbReference type="Pfam" id="PF04107">
    <property type="entry name" value="GCS2"/>
    <property type="match status" value="1"/>
</dbReference>